<comment type="function">
    <text evidence="18">Plays a role in viral genome replication by driving entry of quiescent cells into the cell cycle. Stimulation of progression from G1 to S phase allows the virus to efficiently use the cellular DNA replicating machinery to achieve viral genome replication. E7 protein has both transforming and trans-activating activities. Induces the disassembly of the E2F1 transcription factor from RB1, with subsequent transcriptional activation of E2F1-regulated S-phase genes. Interferes with host histone deacetylation mediated by HDAC1 and HDAC2, leading to transcription activation. Plays also a role in the inhibition of both antiviral and antiproliferative functions of host interferon alpha. Interaction with host TMEM173/STING impairs the ability of TMEM173/STING to sense cytosolic DNA and promote the production of type I interferon (IFN-alpha and IFN-beta).</text>
</comment>
<evidence type="ECO:0000256" key="10">
    <source>
        <dbReference type="ARBA" id="ARBA00023015"/>
    </source>
</evidence>
<keyword evidence="13 18" id="KW-0804">Transcription</keyword>
<comment type="similarity">
    <text evidence="18">Belongs to the papillomaviridae E7 protein family.</text>
</comment>
<dbReference type="SUPFAM" id="SSF161234">
    <property type="entry name" value="E7 C-terminal domain-like"/>
    <property type="match status" value="1"/>
</dbReference>
<protein>
    <recommendedName>
        <fullName evidence="18">Protein E7</fullName>
    </recommendedName>
</protein>
<gene>
    <name evidence="18 19" type="primary">E7</name>
</gene>
<dbReference type="GO" id="GO:0003700">
    <property type="term" value="F:DNA-binding transcription factor activity"/>
    <property type="evidence" value="ECO:0007669"/>
    <property type="project" value="UniProtKB-UniRule"/>
</dbReference>
<comment type="PTM">
    <text evidence="18">Highly phosphorylated.</text>
</comment>
<keyword evidence="4 18" id="KW-0945">Host-virus interaction</keyword>
<dbReference type="GO" id="GO:0003677">
    <property type="term" value="F:DNA binding"/>
    <property type="evidence" value="ECO:0007669"/>
    <property type="project" value="UniProtKB-UniRule"/>
</dbReference>
<evidence type="ECO:0000256" key="2">
    <source>
        <dbReference type="ARBA" id="ARBA00022518"/>
    </source>
</evidence>
<evidence type="ECO:0000256" key="7">
    <source>
        <dbReference type="ARBA" id="ARBA00022771"/>
    </source>
</evidence>
<evidence type="ECO:0000256" key="17">
    <source>
        <dbReference type="ARBA" id="ARBA00023309"/>
    </source>
</evidence>
<keyword evidence="3 18" id="KW-1048">Host nucleus</keyword>
<dbReference type="GO" id="GO:0008270">
    <property type="term" value="F:zinc ion binding"/>
    <property type="evidence" value="ECO:0007669"/>
    <property type="project" value="UniProtKB-KW"/>
</dbReference>
<evidence type="ECO:0000256" key="1">
    <source>
        <dbReference type="ARBA" id="ARBA00022504"/>
    </source>
</evidence>
<keyword evidence="6 18" id="KW-0479">Metal-binding</keyword>
<accession>Q8BDR4</accession>
<dbReference type="Pfam" id="PF00527">
    <property type="entry name" value="E7"/>
    <property type="match status" value="1"/>
</dbReference>
<comment type="subcellular location">
    <subcellularLocation>
        <location evidence="18">Host cytoplasm</location>
    </subcellularLocation>
    <subcellularLocation>
        <location evidence="18">Host nucleus</location>
    </subcellularLocation>
    <text evidence="18">Predominantly found in the host nucleus.</text>
</comment>
<dbReference type="GO" id="GO:0052170">
    <property type="term" value="P:symbiont-mediated suppression of host innate immune response"/>
    <property type="evidence" value="ECO:0007669"/>
    <property type="project" value="UniProtKB-KW"/>
</dbReference>
<keyword evidence="17 18" id="KW-1078">G1/S host cell cycle checkpoint dysregulation by virus</keyword>
<evidence type="ECO:0000256" key="12">
    <source>
        <dbReference type="ARBA" id="ARBA00023159"/>
    </source>
</evidence>
<keyword evidence="1 18" id="KW-1121">Modulation of host cell cycle by virus</keyword>
<keyword evidence="16 18" id="KW-0899">Viral immunoevasion</keyword>
<keyword evidence="15" id="KW-0922">Interferon antiviral system evasion</keyword>
<evidence type="ECO:0000256" key="9">
    <source>
        <dbReference type="ARBA" id="ARBA00022833"/>
    </source>
</evidence>
<comment type="subunit">
    <text evidence="18">Homodimer. Homooligomer. Interacts with host RB1; this interaction induces dissociation of RB1-E2F1 complex thereby disrupting RB1 activity. Interacts with host EP300; this interaction represses EP300 transcriptional activity. Interacts with protein E2; this interaction inhibits E7 oncogenic activity. Interacts with host TMEM173/STING; this interaction impairs the ability of TMEM173/STING to sense cytosolic DNA and promote the production of type I interferon (IFN-alpha and IFN-beta).</text>
</comment>
<reference evidence="19 20" key="1">
    <citation type="journal article" date="2002" name="J. Virol.">
        <title>Lack of canonical E6 and E7 open reading frames in bird papillomaviruses: Fringilla coelebs papillomavirus and Psittacus erithacus timneh papillomavirus.</title>
        <authorList>
            <person name="Terai M."/>
            <person name="DeSalle R."/>
            <person name="Burk R.D."/>
        </authorList>
    </citation>
    <scope>NUCLEOTIDE SEQUENCE [LARGE SCALE GENOMIC DNA]</scope>
</reference>
<sequence length="97" mass="10847">MVHGPRTKKVLPSDESPCLTLLLNPITVDPHCTDDRPPLKPPRKPPRRLYYITVACTECDKRLGFCAKTSKDSILSFEKLLLADLDILCSACENKHG</sequence>
<dbReference type="GO" id="GO:0042025">
    <property type="term" value="C:host cell nucleus"/>
    <property type="evidence" value="ECO:0007669"/>
    <property type="project" value="UniProtKB-SubCell"/>
</dbReference>
<keyword evidence="8 18" id="KW-1114">Inhibition of host interferon signaling pathway by virus</keyword>
<evidence type="ECO:0000256" key="8">
    <source>
        <dbReference type="ARBA" id="ARBA00022830"/>
    </source>
</evidence>
<keyword evidence="12 18" id="KW-0010">Activator</keyword>
<organism evidence="19 20">
    <name type="scientific">Rangifer tarandus papillomavirus 1</name>
    <dbReference type="NCBI Taxonomy" id="2773313"/>
    <lineage>
        <taxon>Viruses</taxon>
        <taxon>Monodnaviria</taxon>
        <taxon>Shotokuvirae</taxon>
        <taxon>Cossaviricota</taxon>
        <taxon>Papovaviricetes</taxon>
        <taxon>Zurhausenvirales</taxon>
        <taxon>Papillomaviridae</taxon>
        <taxon>Firstpapillomavirinae</taxon>
        <taxon>Deltapapillomavirus</taxon>
        <taxon>Deltapapillomavirus 1</taxon>
    </lineage>
</organism>
<comment type="domain">
    <text evidence="18">The E7 terminal domain is an intrinsically disordered domain, whose flexibility and conformational transitions confer target adaptability to the oncoprotein. It allows adaptation to a variety of protein targets and exposes the PEST degradation sequence that regulates its turnover in the cell.</text>
</comment>
<dbReference type="GO" id="GO:0019904">
    <property type="term" value="F:protein domain specific binding"/>
    <property type="evidence" value="ECO:0007669"/>
    <property type="project" value="UniProtKB-UniRule"/>
</dbReference>
<evidence type="ECO:0000256" key="13">
    <source>
        <dbReference type="ARBA" id="ARBA00023163"/>
    </source>
</evidence>
<dbReference type="HAMAP" id="MF_04004">
    <property type="entry name" value="PPV_E7"/>
    <property type="match status" value="1"/>
</dbReference>
<evidence type="ECO:0000256" key="18">
    <source>
        <dbReference type="HAMAP-Rule" id="MF_04004"/>
    </source>
</evidence>
<keyword evidence="14 18" id="KW-1035">Host cytoplasm</keyword>
<evidence type="ECO:0000256" key="11">
    <source>
        <dbReference type="ARBA" id="ARBA00023125"/>
    </source>
</evidence>
<feature type="zinc finger region" evidence="18">
    <location>
        <begin position="56"/>
        <end position="92"/>
    </location>
</feature>
<dbReference type="EMBL" id="AF443292">
    <property type="protein sequence ID" value="AAN09916.1"/>
    <property type="molecule type" value="Genomic_DNA"/>
</dbReference>
<evidence type="ECO:0000256" key="4">
    <source>
        <dbReference type="ARBA" id="ARBA00022581"/>
    </source>
</evidence>
<dbReference type="Gene3D" id="3.30.160.330">
    <property type="match status" value="1"/>
</dbReference>
<keyword evidence="2 18" id="KW-0244">Early protein</keyword>
<keyword evidence="10 18" id="KW-0805">Transcription regulation</keyword>
<dbReference type="GO" id="GO:0039645">
    <property type="term" value="P:symbiont-mediated perturbation of host cell cycle G1/S transition checkpoint"/>
    <property type="evidence" value="ECO:0007669"/>
    <property type="project" value="UniProtKB-UniRule"/>
</dbReference>
<name>Q8BDR4_9PAPI</name>
<evidence type="ECO:0000256" key="3">
    <source>
        <dbReference type="ARBA" id="ARBA00022562"/>
    </source>
</evidence>
<dbReference type="Proteomes" id="UP000110829">
    <property type="component" value="Segment"/>
</dbReference>
<evidence type="ECO:0000256" key="14">
    <source>
        <dbReference type="ARBA" id="ARBA00023200"/>
    </source>
</evidence>
<evidence type="ECO:0000313" key="19">
    <source>
        <dbReference type="EMBL" id="AAN09916.1"/>
    </source>
</evidence>
<evidence type="ECO:0000256" key="16">
    <source>
        <dbReference type="ARBA" id="ARBA00023280"/>
    </source>
</evidence>
<keyword evidence="9 18" id="KW-0862">Zinc</keyword>
<keyword evidence="5 18" id="KW-1090">Inhibition of host innate immune response by virus</keyword>
<dbReference type="GO" id="GO:0039502">
    <property type="term" value="P:symbiont-mediated suppression of host type I interferon-mediated signaling pathway"/>
    <property type="evidence" value="ECO:0007669"/>
    <property type="project" value="UniProtKB-UniRule"/>
</dbReference>
<dbReference type="GO" id="GO:0006351">
    <property type="term" value="P:DNA-templated transcription"/>
    <property type="evidence" value="ECO:0007669"/>
    <property type="project" value="UniProtKB-UniRule"/>
</dbReference>
<evidence type="ECO:0000256" key="15">
    <source>
        <dbReference type="ARBA" id="ARBA00023258"/>
    </source>
</evidence>
<proteinExistence type="inferred from homology"/>
<feature type="short sequence motif" description="Nuclear export signal" evidence="18">
    <location>
        <begin position="74"/>
        <end position="82"/>
    </location>
</feature>
<dbReference type="GO" id="GO:0030430">
    <property type="term" value="C:host cell cytoplasm"/>
    <property type="evidence" value="ECO:0007669"/>
    <property type="project" value="UniProtKB-SubCell"/>
</dbReference>
<dbReference type="InterPro" id="IPR000148">
    <property type="entry name" value="Papilloma_E7"/>
</dbReference>
<keyword evidence="11 18" id="KW-0238">DNA-binding</keyword>
<evidence type="ECO:0000313" key="20">
    <source>
        <dbReference type="Proteomes" id="UP000110829"/>
    </source>
</evidence>
<evidence type="ECO:0000256" key="5">
    <source>
        <dbReference type="ARBA" id="ARBA00022632"/>
    </source>
</evidence>
<evidence type="ECO:0000256" key="6">
    <source>
        <dbReference type="ARBA" id="ARBA00022723"/>
    </source>
</evidence>
<comment type="caution">
    <text evidence="18">Lacks conserved residue(s) required for the propagation of feature annotation.</text>
</comment>
<keyword evidence="7 18" id="KW-0863">Zinc-finger</keyword>